<proteinExistence type="inferred from homology"/>
<comment type="caution">
    <text evidence="5">The sequence shown here is derived from an EMBL/GenBank/DDBJ whole genome shotgun (WGS) entry which is preliminary data.</text>
</comment>
<comment type="subcellular location">
    <subcellularLocation>
        <location evidence="1">Encapsulin nanocompartment</location>
    </subcellularLocation>
</comment>
<dbReference type="EMBL" id="QRCM01000001">
    <property type="protein sequence ID" value="TXG89764.1"/>
    <property type="molecule type" value="Genomic_DNA"/>
</dbReference>
<dbReference type="RefSeq" id="WP_010837844.1">
    <property type="nucleotide sequence ID" value="NZ_QRCM01000001.1"/>
</dbReference>
<name>A0A6P2CAG7_9NOCA</name>
<keyword evidence="3" id="KW-1284">Encapsulin nanocompartment</keyword>
<dbReference type="Gene3D" id="3.30.2320.10">
    <property type="entry name" value="hypothetical protein PF0899 domain"/>
    <property type="match status" value="1"/>
</dbReference>
<dbReference type="Gene3D" id="3.30.2400.30">
    <property type="match status" value="1"/>
</dbReference>
<protein>
    <recommendedName>
        <fullName evidence="4">Type 1 encapsulin shell protein</fullName>
    </recommendedName>
</protein>
<sequence length="273" mass="29930">MTPSNHLLREHAPIPELAWEAIDDEARERLTPILAARKLAEWNSTGGWRSSAIDLGRTSIVESLPIGITNTDVRVKQRRVQPLVEVRVPFTVDRDEIGDVQRGATNPDFDDLARAARQAAEIENGAVFHGWPAAGIAGLTEASPYEPIELGDDCTKFPPIIAHAVNVLRNNGIGGPYTLAISVEGYTRIVETTEHGGYPLFQHLQHILGGQILRVPGVHGGVVVSERGGDFTLDVGQDLSVGYTHHDYDAIHLYIEESFTFRVHEEDAAIELV</sequence>
<dbReference type="AlphaFoldDB" id="A0A6P2CAG7"/>
<evidence type="ECO:0000256" key="3">
    <source>
        <dbReference type="ARBA" id="ARBA00033787"/>
    </source>
</evidence>
<organism evidence="5 6">
    <name type="scientific">Rhodococcus rhodnii</name>
    <dbReference type="NCBI Taxonomy" id="38312"/>
    <lineage>
        <taxon>Bacteria</taxon>
        <taxon>Bacillati</taxon>
        <taxon>Actinomycetota</taxon>
        <taxon>Actinomycetes</taxon>
        <taxon>Mycobacteriales</taxon>
        <taxon>Nocardiaceae</taxon>
        <taxon>Rhodococcus</taxon>
    </lineage>
</organism>
<dbReference type="Proteomes" id="UP000471120">
    <property type="component" value="Unassembled WGS sequence"/>
</dbReference>
<gene>
    <name evidence="5" type="ORF">DW322_05490</name>
</gene>
<comment type="similarity">
    <text evidence="2">Belongs to the encapsulin family. Family 1 subfamily.</text>
</comment>
<reference evidence="5 6" key="1">
    <citation type="submission" date="2018-07" db="EMBL/GenBank/DDBJ databases">
        <title>Genome sequence of Rhodococcus rhodnii ATCC 35071 from Rhodnius prolixus.</title>
        <authorList>
            <person name="Patel V."/>
            <person name="Vogel K.J."/>
        </authorList>
    </citation>
    <scope>NUCLEOTIDE SEQUENCE [LARGE SCALE GENOMIC DNA]</scope>
    <source>
        <strain evidence="5 6">ATCC 35071</strain>
    </source>
</reference>
<dbReference type="Pfam" id="PF04454">
    <property type="entry name" value="Linocin_M18"/>
    <property type="match status" value="1"/>
</dbReference>
<evidence type="ECO:0000256" key="1">
    <source>
        <dbReference type="ARBA" id="ARBA00033738"/>
    </source>
</evidence>
<dbReference type="PANTHER" id="PTHR37165:SF1">
    <property type="entry name" value="TYPE 1 ENCAPSULIN SHELL PROTEIN"/>
    <property type="match status" value="1"/>
</dbReference>
<evidence type="ECO:0000313" key="6">
    <source>
        <dbReference type="Proteomes" id="UP000471120"/>
    </source>
</evidence>
<evidence type="ECO:0000256" key="2">
    <source>
        <dbReference type="ARBA" id="ARBA00033743"/>
    </source>
</evidence>
<dbReference type="NCBIfam" id="NF041155">
    <property type="entry name" value="encap_f1"/>
    <property type="match status" value="1"/>
</dbReference>
<accession>A0A6P2CAG7</accession>
<evidence type="ECO:0000313" key="5">
    <source>
        <dbReference type="EMBL" id="TXG89764.1"/>
    </source>
</evidence>
<dbReference type="InterPro" id="IPR051429">
    <property type="entry name" value="Encapsulin_nc"/>
</dbReference>
<dbReference type="GO" id="GO:0140737">
    <property type="term" value="C:encapsulin nanocompartment"/>
    <property type="evidence" value="ECO:0007669"/>
    <property type="project" value="UniProtKB-SubCell"/>
</dbReference>
<dbReference type="PIRSF" id="PIRSF019254">
    <property type="entry name" value="CFP29"/>
    <property type="match status" value="1"/>
</dbReference>
<dbReference type="PANTHER" id="PTHR37165">
    <property type="entry name" value="PEPTIDASE U56 FAMILY"/>
    <property type="match status" value="1"/>
</dbReference>
<dbReference type="InterPro" id="IPR007544">
    <property type="entry name" value="ENCAP"/>
</dbReference>
<evidence type="ECO:0000256" key="4">
    <source>
        <dbReference type="ARBA" id="ARBA00050023"/>
    </source>
</evidence>